<evidence type="ECO:0000313" key="2">
    <source>
        <dbReference type="Proteomes" id="UP001079657"/>
    </source>
</evidence>
<keyword evidence="2" id="KW-1185">Reference proteome</keyword>
<proteinExistence type="predicted"/>
<reference evidence="1" key="1">
    <citation type="submission" date="2022-12" db="EMBL/GenBank/DDBJ databases">
        <authorList>
            <person name="Wang J."/>
        </authorList>
    </citation>
    <scope>NUCLEOTIDE SEQUENCE</scope>
    <source>
        <strain evidence="1">HY-42-06</strain>
    </source>
</reference>
<sequence>MSTNKNSAPEVPAQEQPKITFDYGVIETSRFYITTDKSFYESMKENPKFVSMFTPEYLEEFKEGYPHVQDFQIYIFCISQEE</sequence>
<dbReference type="Proteomes" id="UP001079657">
    <property type="component" value="Unassembled WGS sequence"/>
</dbReference>
<protein>
    <recommendedName>
        <fullName evidence="3">Chloramphenicol acetyltransferase</fullName>
    </recommendedName>
</protein>
<gene>
    <name evidence="1" type="ORF">OXH55_17450</name>
</gene>
<evidence type="ECO:0008006" key="3">
    <source>
        <dbReference type="Google" id="ProtNLM"/>
    </source>
</evidence>
<dbReference type="EMBL" id="JAPQES010000007">
    <property type="protein sequence ID" value="MCY6372416.1"/>
    <property type="molecule type" value="Genomic_DNA"/>
</dbReference>
<accession>A0ABT4CW30</accession>
<dbReference type="RefSeq" id="WP_268051404.1">
    <property type="nucleotide sequence ID" value="NZ_JAPQES010000007.1"/>
</dbReference>
<evidence type="ECO:0000313" key="1">
    <source>
        <dbReference type="EMBL" id="MCY6372416.1"/>
    </source>
</evidence>
<name>A0ABT4CW30_9CLOT</name>
<organism evidence="1 2">
    <name type="scientific">Clostridium ganghwense</name>
    <dbReference type="NCBI Taxonomy" id="312089"/>
    <lineage>
        <taxon>Bacteria</taxon>
        <taxon>Bacillati</taxon>
        <taxon>Bacillota</taxon>
        <taxon>Clostridia</taxon>
        <taxon>Eubacteriales</taxon>
        <taxon>Clostridiaceae</taxon>
        <taxon>Clostridium</taxon>
    </lineage>
</organism>
<comment type="caution">
    <text evidence="1">The sequence shown here is derived from an EMBL/GenBank/DDBJ whole genome shotgun (WGS) entry which is preliminary data.</text>
</comment>